<dbReference type="Proteomes" id="UP000438429">
    <property type="component" value="Unassembled WGS sequence"/>
</dbReference>
<reference evidence="1 3" key="1">
    <citation type="submission" date="2019-06" db="EMBL/GenBank/DDBJ databases">
        <title>Draft genomes of female and male turbot (Scophthalmus maximus).</title>
        <authorList>
            <person name="Xu H."/>
            <person name="Xu X.-W."/>
            <person name="Shao C."/>
            <person name="Chen S."/>
        </authorList>
    </citation>
    <scope>NUCLEOTIDE SEQUENCE [LARGE SCALE GENOMIC DNA]</scope>
    <source>
        <strain evidence="1">Ysfricsl-2016a</strain>
        <tissue evidence="1">Blood</tissue>
    </source>
</reference>
<dbReference type="EMBL" id="VEVO01016081">
    <property type="protein sequence ID" value="KAF0021338.1"/>
    <property type="molecule type" value="Genomic_DNA"/>
</dbReference>
<dbReference type="EMBL" id="VEVO01000002">
    <property type="protein sequence ID" value="KAF0045171.1"/>
    <property type="molecule type" value="Genomic_DNA"/>
</dbReference>
<proteinExistence type="predicted"/>
<evidence type="ECO:0000313" key="3">
    <source>
        <dbReference type="Proteomes" id="UP000438429"/>
    </source>
</evidence>
<organism evidence="1 3">
    <name type="scientific">Scophthalmus maximus</name>
    <name type="common">Turbot</name>
    <name type="synonym">Psetta maxima</name>
    <dbReference type="NCBI Taxonomy" id="52904"/>
    <lineage>
        <taxon>Eukaryota</taxon>
        <taxon>Metazoa</taxon>
        <taxon>Chordata</taxon>
        <taxon>Craniata</taxon>
        <taxon>Vertebrata</taxon>
        <taxon>Euteleostomi</taxon>
        <taxon>Actinopterygii</taxon>
        <taxon>Neopterygii</taxon>
        <taxon>Teleostei</taxon>
        <taxon>Neoteleostei</taxon>
        <taxon>Acanthomorphata</taxon>
        <taxon>Carangaria</taxon>
        <taxon>Pleuronectiformes</taxon>
        <taxon>Pleuronectoidei</taxon>
        <taxon>Scophthalmidae</taxon>
        <taxon>Scophthalmus</taxon>
    </lineage>
</organism>
<protein>
    <submittedName>
        <fullName evidence="1">Uncharacterized protein</fullName>
    </submittedName>
</protein>
<accession>A0A6A4RMH5</accession>
<dbReference type="AlphaFoldDB" id="A0A6A4RMH5"/>
<comment type="caution">
    <text evidence="1">The sequence shown here is derived from an EMBL/GenBank/DDBJ whole genome shotgun (WGS) entry which is preliminary data.</text>
</comment>
<gene>
    <name evidence="2" type="ORF">F2P81_001700</name>
    <name evidence="1" type="ORF">F2P81_026409</name>
</gene>
<name>A0A6A4RMH5_SCOMX</name>
<sequence>MKSLNGETACSQESRVVLTKKLDLSSFQTSFASKLKRIWGPSLSMTVEDFATALTQVAVFVFQRVSSLWRTRKDMKQ</sequence>
<evidence type="ECO:0000313" key="1">
    <source>
        <dbReference type="EMBL" id="KAF0021338.1"/>
    </source>
</evidence>
<evidence type="ECO:0000313" key="2">
    <source>
        <dbReference type="EMBL" id="KAF0045171.1"/>
    </source>
</evidence>